<feature type="transmembrane region" description="Helical" evidence="5">
    <location>
        <begin position="414"/>
        <end position="432"/>
    </location>
</feature>
<feature type="transmembrane region" description="Helical" evidence="5">
    <location>
        <begin position="342"/>
        <end position="365"/>
    </location>
</feature>
<feature type="transmembrane region" description="Helical" evidence="5">
    <location>
        <begin position="438"/>
        <end position="457"/>
    </location>
</feature>
<dbReference type="Proteomes" id="UP000520156">
    <property type="component" value="Unassembled WGS sequence"/>
</dbReference>
<reference evidence="7 8" key="1">
    <citation type="submission" date="2020-08" db="EMBL/GenBank/DDBJ databases">
        <title>The genome sequence of Novosphingobium flavum 4Y4.</title>
        <authorList>
            <person name="Liu Y."/>
        </authorList>
    </citation>
    <scope>NUCLEOTIDE SEQUENCE [LARGE SCALE GENOMIC DNA]</scope>
    <source>
        <strain evidence="7 8">4Y4</strain>
    </source>
</reference>
<dbReference type="GO" id="GO:0022857">
    <property type="term" value="F:transmembrane transporter activity"/>
    <property type="evidence" value="ECO:0007669"/>
    <property type="project" value="InterPro"/>
</dbReference>
<evidence type="ECO:0000259" key="6">
    <source>
        <dbReference type="PROSITE" id="PS50850"/>
    </source>
</evidence>
<dbReference type="PANTHER" id="PTHR42718">
    <property type="entry name" value="MAJOR FACILITATOR SUPERFAMILY MULTIDRUG TRANSPORTER MFSC"/>
    <property type="match status" value="1"/>
</dbReference>
<evidence type="ECO:0000256" key="3">
    <source>
        <dbReference type="ARBA" id="ARBA00022989"/>
    </source>
</evidence>
<feature type="transmembrane region" description="Helical" evidence="5">
    <location>
        <begin position="371"/>
        <end position="393"/>
    </location>
</feature>
<dbReference type="InterPro" id="IPR020846">
    <property type="entry name" value="MFS_dom"/>
</dbReference>
<dbReference type="GO" id="GO:0016020">
    <property type="term" value="C:membrane"/>
    <property type="evidence" value="ECO:0007669"/>
    <property type="project" value="UniProtKB-SubCell"/>
</dbReference>
<feature type="transmembrane region" description="Helical" evidence="5">
    <location>
        <begin position="174"/>
        <end position="194"/>
    </location>
</feature>
<evidence type="ECO:0000256" key="2">
    <source>
        <dbReference type="ARBA" id="ARBA00022692"/>
    </source>
</evidence>
<keyword evidence="2 5" id="KW-0812">Transmembrane</keyword>
<evidence type="ECO:0000256" key="1">
    <source>
        <dbReference type="ARBA" id="ARBA00004141"/>
    </source>
</evidence>
<feature type="transmembrane region" description="Helical" evidence="5">
    <location>
        <begin position="310"/>
        <end position="330"/>
    </location>
</feature>
<keyword evidence="3 5" id="KW-1133">Transmembrane helix</keyword>
<dbReference type="InterPro" id="IPR011701">
    <property type="entry name" value="MFS"/>
</dbReference>
<accession>A0A7X1KBG8</accession>
<gene>
    <name evidence="7" type="ORF">H7F49_05450</name>
</gene>
<organism evidence="7 8">
    <name type="scientific">Novosphingobium aerophilum</name>
    <dbReference type="NCBI Taxonomy" id="2839843"/>
    <lineage>
        <taxon>Bacteria</taxon>
        <taxon>Pseudomonadati</taxon>
        <taxon>Pseudomonadota</taxon>
        <taxon>Alphaproteobacteria</taxon>
        <taxon>Sphingomonadales</taxon>
        <taxon>Sphingomonadaceae</taxon>
        <taxon>Novosphingobium</taxon>
    </lineage>
</organism>
<keyword evidence="4 5" id="KW-0472">Membrane</keyword>
<dbReference type="AlphaFoldDB" id="A0A7X1KBG8"/>
<feature type="domain" description="Major facilitator superfamily (MFS) profile" evidence="6">
    <location>
        <begin position="15"/>
        <end position="459"/>
    </location>
</feature>
<keyword evidence="8" id="KW-1185">Reference proteome</keyword>
<feature type="transmembrane region" description="Helical" evidence="5">
    <location>
        <begin position="12"/>
        <end position="37"/>
    </location>
</feature>
<evidence type="ECO:0000313" key="7">
    <source>
        <dbReference type="EMBL" id="MBC2651140.1"/>
    </source>
</evidence>
<dbReference type="CDD" id="cd17321">
    <property type="entry name" value="MFS_MMR_MDR_like"/>
    <property type="match status" value="1"/>
</dbReference>
<protein>
    <submittedName>
        <fullName evidence="7">MFS transporter</fullName>
    </submittedName>
</protein>
<proteinExistence type="predicted"/>
<sequence>MMESEAMTPRQKTLAVLVLVVALVLEIVDMTIVNIALPAIKTGIGADSVHAQWIVAGYSISFALLLMAGGRLGDSLGYRRMMVWGVAGFTLASAACGLAQDGAQLVAARLLQGATGALMAPQSMALLQVLFDPLERVARMALFGVVGGLAAIAGPILGGILIDADVFGLGWRLLFLINVPVGVVTILAALRFLPSSRSHLPGGYDLAGTLWFGAAVGALIWPLIGGEGEGRGHGDQLWLTLAALPLGWLGWRHVTRRTAEGRPALFDPAILAIPTFRLGLAMSVAFAAANAGFLFVFAFALQAERGQSPLMAGLLHMPFGLGAMFGIGFMSRRLLPRMGRTLPLIGALVMAVSCLLVLAAIGLGWPLVSVVPAMVTAGSGMGMTIGSIGPITFSHMDRAHAGAASGLVKTCQQLGSGLGVALIGSAYFGWATAIGLRPSLFCAWLLAAILAWCATLATRLPSTIFHPATNPEPAAP</sequence>
<comment type="subcellular location">
    <subcellularLocation>
        <location evidence="1">Membrane</location>
        <topology evidence="1">Multi-pass membrane protein</topology>
    </subcellularLocation>
</comment>
<dbReference type="Pfam" id="PF07690">
    <property type="entry name" value="MFS_1"/>
    <property type="match status" value="1"/>
</dbReference>
<comment type="caution">
    <text evidence="7">The sequence shown here is derived from an EMBL/GenBank/DDBJ whole genome shotgun (WGS) entry which is preliminary data.</text>
</comment>
<feature type="transmembrane region" description="Helical" evidence="5">
    <location>
        <begin position="142"/>
        <end position="162"/>
    </location>
</feature>
<feature type="transmembrane region" description="Helical" evidence="5">
    <location>
        <begin position="275"/>
        <end position="298"/>
    </location>
</feature>
<name>A0A7X1KBG8_9SPHN</name>
<feature type="transmembrane region" description="Helical" evidence="5">
    <location>
        <begin position="206"/>
        <end position="224"/>
    </location>
</feature>
<evidence type="ECO:0000313" key="8">
    <source>
        <dbReference type="Proteomes" id="UP000520156"/>
    </source>
</evidence>
<dbReference type="PANTHER" id="PTHR42718:SF39">
    <property type="entry name" value="ACTINORHODIN TRANSPORTER-RELATED"/>
    <property type="match status" value="1"/>
</dbReference>
<feature type="transmembrane region" description="Helical" evidence="5">
    <location>
        <begin position="236"/>
        <end position="254"/>
    </location>
</feature>
<dbReference type="SUPFAM" id="SSF103473">
    <property type="entry name" value="MFS general substrate transporter"/>
    <property type="match status" value="1"/>
</dbReference>
<dbReference type="Gene3D" id="1.20.1720.10">
    <property type="entry name" value="Multidrug resistance protein D"/>
    <property type="match status" value="2"/>
</dbReference>
<dbReference type="EMBL" id="JACLAU010000005">
    <property type="protein sequence ID" value="MBC2651140.1"/>
    <property type="molecule type" value="Genomic_DNA"/>
</dbReference>
<dbReference type="PROSITE" id="PS50850">
    <property type="entry name" value="MFS"/>
    <property type="match status" value="1"/>
</dbReference>
<feature type="transmembrane region" description="Helical" evidence="5">
    <location>
        <begin position="49"/>
        <end position="69"/>
    </location>
</feature>
<dbReference type="InterPro" id="IPR036259">
    <property type="entry name" value="MFS_trans_sf"/>
</dbReference>
<evidence type="ECO:0000256" key="4">
    <source>
        <dbReference type="ARBA" id="ARBA00023136"/>
    </source>
</evidence>
<evidence type="ECO:0000256" key="5">
    <source>
        <dbReference type="SAM" id="Phobius"/>
    </source>
</evidence>